<dbReference type="PANTHER" id="PTHR46082:SF6">
    <property type="entry name" value="AAA+ ATPASE DOMAIN-CONTAINING PROTEIN-RELATED"/>
    <property type="match status" value="1"/>
</dbReference>
<protein>
    <submittedName>
        <fullName evidence="2">Tetratricopeptide repeat protein</fullName>
    </submittedName>
</protein>
<feature type="signal peptide" evidence="1">
    <location>
        <begin position="1"/>
        <end position="17"/>
    </location>
</feature>
<evidence type="ECO:0000256" key="1">
    <source>
        <dbReference type="SAM" id="SignalP"/>
    </source>
</evidence>
<dbReference type="InterPro" id="IPR011990">
    <property type="entry name" value="TPR-like_helical_dom_sf"/>
</dbReference>
<keyword evidence="1" id="KW-0732">Signal</keyword>
<dbReference type="Gene3D" id="1.25.40.10">
    <property type="entry name" value="Tetratricopeptide repeat domain"/>
    <property type="match status" value="2"/>
</dbReference>
<dbReference type="PANTHER" id="PTHR46082">
    <property type="entry name" value="ATP/GTP-BINDING PROTEIN-RELATED"/>
    <property type="match status" value="1"/>
</dbReference>
<dbReference type="EMBL" id="VUYU01000017">
    <property type="protein sequence ID" value="NHZ36326.1"/>
    <property type="molecule type" value="Genomic_DNA"/>
</dbReference>
<dbReference type="InterPro" id="IPR019734">
    <property type="entry name" value="TPR_rpt"/>
</dbReference>
<organism evidence="2 3">
    <name type="scientific">Massilia rubra</name>
    <dbReference type="NCBI Taxonomy" id="2607910"/>
    <lineage>
        <taxon>Bacteria</taxon>
        <taxon>Pseudomonadati</taxon>
        <taxon>Pseudomonadota</taxon>
        <taxon>Betaproteobacteria</taxon>
        <taxon>Burkholderiales</taxon>
        <taxon>Oxalobacteraceae</taxon>
        <taxon>Telluria group</taxon>
        <taxon>Massilia</taxon>
    </lineage>
</organism>
<evidence type="ECO:0000313" key="2">
    <source>
        <dbReference type="EMBL" id="NHZ36326.1"/>
    </source>
</evidence>
<keyword evidence="3" id="KW-1185">Reference proteome</keyword>
<name>A0ABX0LN88_9BURK</name>
<dbReference type="SMART" id="SM00028">
    <property type="entry name" value="TPR"/>
    <property type="match status" value="3"/>
</dbReference>
<dbReference type="Proteomes" id="UP000785613">
    <property type="component" value="Unassembled WGS sequence"/>
</dbReference>
<dbReference type="InterPro" id="IPR053137">
    <property type="entry name" value="NLR-like"/>
</dbReference>
<evidence type="ECO:0000313" key="3">
    <source>
        <dbReference type="Proteomes" id="UP000785613"/>
    </source>
</evidence>
<gene>
    <name evidence="2" type="ORF">F0185_22405</name>
</gene>
<feature type="chain" id="PRO_5045106448" evidence="1">
    <location>
        <begin position="18"/>
        <end position="478"/>
    </location>
</feature>
<dbReference type="RefSeq" id="WP_167228282.1">
    <property type="nucleotide sequence ID" value="NZ_VUYU01000017.1"/>
</dbReference>
<proteinExistence type="predicted"/>
<dbReference type="SUPFAM" id="SSF48452">
    <property type="entry name" value="TPR-like"/>
    <property type="match status" value="1"/>
</dbReference>
<reference evidence="2 3" key="1">
    <citation type="submission" date="2019-09" db="EMBL/GenBank/DDBJ databases">
        <title>Taxonomy of Antarctic Massilia spp.: description of Massilia rubra sp. nov., Massilia aquatica sp. nov., Massilia mucilaginosa sp. nov., Massilia frigida sp. nov. isolated from streams, lakes and regoliths.</title>
        <authorList>
            <person name="Holochova P."/>
            <person name="Sedlacek I."/>
            <person name="Kralova S."/>
            <person name="Maslanova I."/>
            <person name="Busse H.-J."/>
            <person name="Stankova E."/>
            <person name="Vrbovska V."/>
            <person name="Kovarovic V."/>
            <person name="Bartak M."/>
            <person name="Svec P."/>
            <person name="Pantucek R."/>
        </authorList>
    </citation>
    <scope>NUCLEOTIDE SEQUENCE [LARGE SCALE GENOMIC DNA]</scope>
    <source>
        <strain evidence="2 3">CCM 8692</strain>
    </source>
</reference>
<comment type="caution">
    <text evidence="2">The sequence shown here is derived from an EMBL/GenBank/DDBJ whole genome shotgun (WGS) entry which is preliminary data.</text>
</comment>
<accession>A0ABX0LN88</accession>
<sequence length="478" mass="51270">MKHILALALCLPLCAVGAEQRALTSFHCESRNSAQRPGVQAHAMAPLTELAVKHGLIKADLANVDAIQTFALVQFSRGRFTDSAATTKIVSGIWERQKPSIELAARIRQQAQRYHRQTDCDGAQALYNIAFGMAFGSAGDRHLVTIGIMSDLTKLYRVNRQASLAAPLYQRMAAALAAAPALGAQEPALYLDLGDLAYRYRAFDMAEQYARTALRHIDSGAAAHAGSLIGALNDHAAALYALGRLDEGDKQRERARQLVAATGRKVQVAALSPLERDGGVAALYRRGDLAGAIGKMDEQLRAAQAKQASLAGALTRLGSAPATAAAEGEPARQRALEAARGEMLAQQNALIFLLISSGELYHSQQRLDEAEAQYRRALALLKDKKSGNSPLVGHASYGLGVLLRSRGMLAQAEQLQQSAYAIAEQDLGADHPNAVEARLELADLAAAQGKLAHTTRRWWQSPGNPPAARGMTPCWWPA</sequence>
<dbReference type="Pfam" id="PF13424">
    <property type="entry name" value="TPR_12"/>
    <property type="match status" value="1"/>
</dbReference>